<reference evidence="1 2" key="1">
    <citation type="journal article" date="2010" name="J. Bacteriol.">
        <title>Genome sequence of Lentisphaera araneosa HTCC2155T, the type species of the order Lentisphaerales in the phylum Lentisphaerae.</title>
        <authorList>
            <person name="Thrash J.C."/>
            <person name="Cho J.C."/>
            <person name="Vergin K.L."/>
            <person name="Morris R.M."/>
            <person name="Giovannoni S.J."/>
        </authorList>
    </citation>
    <scope>NUCLEOTIDE SEQUENCE [LARGE SCALE GENOMIC DNA]</scope>
    <source>
        <strain evidence="1 2">HTCC2155</strain>
    </source>
</reference>
<dbReference type="EMBL" id="ABCK01000031">
    <property type="protein sequence ID" value="EDM25363.1"/>
    <property type="molecule type" value="Genomic_DNA"/>
</dbReference>
<accession>A6DSL0</accession>
<dbReference type="Proteomes" id="UP000004947">
    <property type="component" value="Unassembled WGS sequence"/>
</dbReference>
<sequence length="90" mass="10692">MIFKCKETEKIAEGQGSRKLPQQIQKKAFRQLMRLKYAASPEDLRIPPGNRLEKLSGDREGQWSIRINDQWRVCFKWNDEADEVEIVDYH</sequence>
<proteinExistence type="predicted"/>
<dbReference type="PANTHER" id="PTHR40266:SF2">
    <property type="entry name" value="TOXIN HIGB-1"/>
    <property type="match status" value="1"/>
</dbReference>
<name>A6DSL0_9BACT</name>
<dbReference type="InterPro" id="IPR035093">
    <property type="entry name" value="RelE/ParE_toxin_dom_sf"/>
</dbReference>
<comment type="caution">
    <text evidence="1">The sequence shown here is derived from an EMBL/GenBank/DDBJ whole genome shotgun (WGS) entry which is preliminary data.</text>
</comment>
<evidence type="ECO:0000313" key="2">
    <source>
        <dbReference type="Proteomes" id="UP000004947"/>
    </source>
</evidence>
<dbReference type="AlphaFoldDB" id="A6DSL0"/>
<dbReference type="Gene3D" id="3.30.2310.20">
    <property type="entry name" value="RelE-like"/>
    <property type="match status" value="1"/>
</dbReference>
<dbReference type="STRING" id="313628.LNTAR_21995"/>
<dbReference type="OrthoDB" id="9801102at2"/>
<dbReference type="eggNOG" id="COG3549">
    <property type="taxonomic scope" value="Bacteria"/>
</dbReference>
<evidence type="ECO:0000313" key="1">
    <source>
        <dbReference type="EMBL" id="EDM25363.1"/>
    </source>
</evidence>
<gene>
    <name evidence="1" type="ORF">LNTAR_21995</name>
</gene>
<dbReference type="InterPro" id="IPR007711">
    <property type="entry name" value="HigB-1"/>
</dbReference>
<keyword evidence="2" id="KW-1185">Reference proteome</keyword>
<protein>
    <submittedName>
        <fullName evidence="1">Plasmid maintenance system killer</fullName>
    </submittedName>
</protein>
<dbReference type="PANTHER" id="PTHR40266">
    <property type="entry name" value="TOXIN HIGB-1"/>
    <property type="match status" value="1"/>
</dbReference>
<dbReference type="SUPFAM" id="SSF143011">
    <property type="entry name" value="RelE-like"/>
    <property type="match status" value="1"/>
</dbReference>
<organism evidence="1 2">
    <name type="scientific">Lentisphaera araneosa HTCC2155</name>
    <dbReference type="NCBI Taxonomy" id="313628"/>
    <lineage>
        <taxon>Bacteria</taxon>
        <taxon>Pseudomonadati</taxon>
        <taxon>Lentisphaerota</taxon>
        <taxon>Lentisphaeria</taxon>
        <taxon>Lentisphaerales</taxon>
        <taxon>Lentisphaeraceae</taxon>
        <taxon>Lentisphaera</taxon>
    </lineage>
</organism>
<dbReference type="RefSeq" id="WP_007280819.1">
    <property type="nucleotide sequence ID" value="NZ_ABCK01000031.1"/>
</dbReference>
<dbReference type="Pfam" id="PF05015">
    <property type="entry name" value="HigB-like_toxin"/>
    <property type="match status" value="1"/>
</dbReference>